<name>A0A7C9AAJ6_OPUST</name>
<reference evidence="1" key="2">
    <citation type="submission" date="2020-07" db="EMBL/GenBank/DDBJ databases">
        <authorList>
            <person name="Vera ALvarez R."/>
            <person name="Arias-Moreno D.M."/>
            <person name="Jimenez-Jacinto V."/>
            <person name="Jimenez-Bremont J.F."/>
            <person name="Swaminathan K."/>
            <person name="Moose S.P."/>
            <person name="Guerrero-Gonzalez M.L."/>
            <person name="Marino-Ramirez L."/>
            <person name="Landsman D."/>
            <person name="Rodriguez-Kessler M."/>
            <person name="Delgado-Sanchez P."/>
        </authorList>
    </citation>
    <scope>NUCLEOTIDE SEQUENCE</scope>
    <source>
        <tissue evidence="1">Cladode</tissue>
    </source>
</reference>
<sequence>MNQTSFPEEQIFMLQNHNNFIQDVIIYLVKQTTIRDTVQFHLLLVNKPEAQGYTHYLASPCRVYKYKIIDAQTLTNSSRWEQHHHPLMLPVGLLNCMENKRIKSHWQRFPKCEPFGWAHSFRFAPHSCLREDSAHQVVLPSKGLLEFPYLPT</sequence>
<protein>
    <submittedName>
        <fullName evidence="1">Uncharacterized protein</fullName>
    </submittedName>
</protein>
<organism evidence="1">
    <name type="scientific">Opuntia streptacantha</name>
    <name type="common">Prickly pear cactus</name>
    <name type="synonym">Opuntia cardona</name>
    <dbReference type="NCBI Taxonomy" id="393608"/>
    <lineage>
        <taxon>Eukaryota</taxon>
        <taxon>Viridiplantae</taxon>
        <taxon>Streptophyta</taxon>
        <taxon>Embryophyta</taxon>
        <taxon>Tracheophyta</taxon>
        <taxon>Spermatophyta</taxon>
        <taxon>Magnoliopsida</taxon>
        <taxon>eudicotyledons</taxon>
        <taxon>Gunneridae</taxon>
        <taxon>Pentapetalae</taxon>
        <taxon>Caryophyllales</taxon>
        <taxon>Cactineae</taxon>
        <taxon>Cactaceae</taxon>
        <taxon>Opuntioideae</taxon>
        <taxon>Opuntia</taxon>
    </lineage>
</organism>
<dbReference type="AlphaFoldDB" id="A0A7C9AAJ6"/>
<accession>A0A7C9AAJ6</accession>
<reference evidence="1" key="1">
    <citation type="journal article" date="2013" name="J. Plant Res.">
        <title>Effect of fungi and light on seed germination of three Opuntia species from semiarid lands of central Mexico.</title>
        <authorList>
            <person name="Delgado-Sanchez P."/>
            <person name="Jimenez-Bremont J.F."/>
            <person name="Guerrero-Gonzalez Mde L."/>
            <person name="Flores J."/>
        </authorList>
    </citation>
    <scope>NUCLEOTIDE SEQUENCE</scope>
    <source>
        <tissue evidence="1">Cladode</tissue>
    </source>
</reference>
<evidence type="ECO:0000313" key="1">
    <source>
        <dbReference type="EMBL" id="MBA4662416.1"/>
    </source>
</evidence>
<proteinExistence type="predicted"/>
<dbReference type="EMBL" id="GISG01215814">
    <property type="protein sequence ID" value="MBA4662416.1"/>
    <property type="molecule type" value="Transcribed_RNA"/>
</dbReference>